<reference evidence="8" key="2">
    <citation type="submission" date="2017-05" db="UniProtKB">
        <authorList>
            <consortium name="EnsemblMetazoa"/>
        </authorList>
    </citation>
    <scope>IDENTIFICATION</scope>
</reference>
<keyword evidence="2 6" id="KW-0812">Transmembrane</keyword>
<reference evidence="9" key="1">
    <citation type="journal article" date="2010" name="Nature">
        <title>The Amphimedon queenslandica genome and the evolution of animal complexity.</title>
        <authorList>
            <person name="Srivastava M."/>
            <person name="Simakov O."/>
            <person name="Chapman J."/>
            <person name="Fahey B."/>
            <person name="Gauthier M.E."/>
            <person name="Mitros T."/>
            <person name="Richards G.S."/>
            <person name="Conaco C."/>
            <person name="Dacre M."/>
            <person name="Hellsten U."/>
            <person name="Larroux C."/>
            <person name="Putnam N.H."/>
            <person name="Stanke M."/>
            <person name="Adamska M."/>
            <person name="Darling A."/>
            <person name="Degnan S.M."/>
            <person name="Oakley T.H."/>
            <person name="Plachetzki D.C."/>
            <person name="Zhai Y."/>
            <person name="Adamski M."/>
            <person name="Calcino A."/>
            <person name="Cummins S.F."/>
            <person name="Goodstein D.M."/>
            <person name="Harris C."/>
            <person name="Jackson D.J."/>
            <person name="Leys S.P."/>
            <person name="Shu S."/>
            <person name="Woodcroft B.J."/>
            <person name="Vervoort M."/>
            <person name="Kosik K.S."/>
            <person name="Manning G."/>
            <person name="Degnan B.M."/>
            <person name="Rokhsar D.S."/>
        </authorList>
    </citation>
    <scope>NUCLEOTIDE SEQUENCE [LARGE SCALE GENOMIC DNA]</scope>
</reference>
<dbReference type="PANTHER" id="PTHR24222">
    <property type="entry name" value="ABC TRANSPORTER B FAMILY"/>
    <property type="match status" value="1"/>
</dbReference>
<feature type="transmembrane region" description="Helical" evidence="6">
    <location>
        <begin position="288"/>
        <end position="312"/>
    </location>
</feature>
<dbReference type="GO" id="GO:0005886">
    <property type="term" value="C:plasma membrane"/>
    <property type="evidence" value="ECO:0007669"/>
    <property type="project" value="TreeGrafter"/>
</dbReference>
<proteinExistence type="predicted"/>
<evidence type="ECO:0000256" key="3">
    <source>
        <dbReference type="ARBA" id="ARBA00022989"/>
    </source>
</evidence>
<dbReference type="Gene3D" id="1.20.1560.10">
    <property type="entry name" value="ABC transporter type 1, transmembrane domain"/>
    <property type="match status" value="1"/>
</dbReference>
<protein>
    <recommendedName>
        <fullName evidence="7">ABC transmembrane type-1 domain-containing protein</fullName>
    </recommendedName>
</protein>
<dbReference type="Pfam" id="PF00664">
    <property type="entry name" value="ABC_membrane"/>
    <property type="match status" value="1"/>
</dbReference>
<evidence type="ECO:0000256" key="4">
    <source>
        <dbReference type="ARBA" id="ARBA00023136"/>
    </source>
</evidence>
<dbReference type="PANTHER" id="PTHR24222:SF76">
    <property type="entry name" value="MYCOBACTIN IMPORT ATP-BINDING_PERMEASE PROTEIN IRTB"/>
    <property type="match status" value="1"/>
</dbReference>
<sequence length="350" mass="39641">MSLEEPPAVEANGGLDDSPRRSAKKMTVYPSTSDTIPLKEINEPSKTVHVTDTFEDRDPVVETRGKKKKSAWKFWEKDEEVEVDPNKPKPVPVYKLFRYATKFDMVLIILSFIFAMLHGAALPGAMYLFGDLTNLFAYHDSSRTVFETIRVNYYNTYNSYLFQNLNLSLSEAIENRTVTPGLVMNQALLMEFNNASGFGAGLSDSILTGLSCVIISYANDSIDDLDSPFEVLRRLATDNDYMFQVTTNACSRCLEVQFRDFNEEARCLSNDVFFNGDGSVGDGVFWQLYLYGIIVVATFILAFLQISTMQLACERQVYKIRLAYYRAVLHQDIGWFDLNASGELTSRLNE</sequence>
<accession>A0A1X7UD78</accession>
<gene>
    <name evidence="8" type="primary">109583913</name>
</gene>
<feature type="region of interest" description="Disordered" evidence="5">
    <location>
        <begin position="1"/>
        <end position="31"/>
    </location>
</feature>
<dbReference type="AlphaFoldDB" id="A0A1X7UD78"/>
<evidence type="ECO:0000313" key="8">
    <source>
        <dbReference type="EnsemblMetazoa" id="Aqu2.1.25600_001"/>
    </source>
</evidence>
<dbReference type="EnsemblMetazoa" id="XM_019999430.1">
    <property type="protein sequence ID" value="XP_019854989.1"/>
    <property type="gene ID" value="LOC109583913"/>
</dbReference>
<comment type="subcellular location">
    <subcellularLocation>
        <location evidence="1">Membrane</location>
        <topology evidence="1">Multi-pass membrane protein</topology>
    </subcellularLocation>
</comment>
<name>A0A1X7UD78_AMPQE</name>
<keyword evidence="3 6" id="KW-1133">Transmembrane helix</keyword>
<dbReference type="OrthoDB" id="6500128at2759"/>
<evidence type="ECO:0000256" key="6">
    <source>
        <dbReference type="SAM" id="Phobius"/>
    </source>
</evidence>
<evidence type="ECO:0000256" key="5">
    <source>
        <dbReference type="SAM" id="MobiDB-lite"/>
    </source>
</evidence>
<evidence type="ECO:0000313" key="9">
    <source>
        <dbReference type="Proteomes" id="UP000007879"/>
    </source>
</evidence>
<dbReference type="Proteomes" id="UP000007879">
    <property type="component" value="Unassembled WGS sequence"/>
</dbReference>
<feature type="domain" description="ABC transmembrane type-1" evidence="7">
    <location>
        <begin position="271"/>
        <end position="350"/>
    </location>
</feature>
<dbReference type="PROSITE" id="PS50929">
    <property type="entry name" value="ABC_TM1F"/>
    <property type="match status" value="1"/>
</dbReference>
<dbReference type="EnsemblMetazoa" id="Aqu2.1.25600_001">
    <property type="protein sequence ID" value="Aqu2.1.25600_001"/>
    <property type="gene ID" value="Aqu2.1.25600"/>
</dbReference>
<dbReference type="SUPFAM" id="SSF90123">
    <property type="entry name" value="ABC transporter transmembrane region"/>
    <property type="match status" value="1"/>
</dbReference>
<dbReference type="InterPro" id="IPR036640">
    <property type="entry name" value="ABC1_TM_sf"/>
</dbReference>
<evidence type="ECO:0000259" key="7">
    <source>
        <dbReference type="PROSITE" id="PS50929"/>
    </source>
</evidence>
<dbReference type="GO" id="GO:0140359">
    <property type="term" value="F:ABC-type transporter activity"/>
    <property type="evidence" value="ECO:0007669"/>
    <property type="project" value="InterPro"/>
</dbReference>
<evidence type="ECO:0000256" key="1">
    <source>
        <dbReference type="ARBA" id="ARBA00004141"/>
    </source>
</evidence>
<dbReference type="InParanoid" id="A0A1X7UD78"/>
<dbReference type="InterPro" id="IPR011527">
    <property type="entry name" value="ABC1_TM_dom"/>
</dbReference>
<evidence type="ECO:0000256" key="2">
    <source>
        <dbReference type="ARBA" id="ARBA00022692"/>
    </source>
</evidence>
<dbReference type="GO" id="GO:0005524">
    <property type="term" value="F:ATP binding"/>
    <property type="evidence" value="ECO:0007669"/>
    <property type="project" value="InterPro"/>
</dbReference>
<keyword evidence="9" id="KW-1185">Reference proteome</keyword>
<keyword evidence="4 6" id="KW-0472">Membrane</keyword>
<feature type="transmembrane region" description="Helical" evidence="6">
    <location>
        <begin position="105"/>
        <end position="129"/>
    </location>
</feature>
<dbReference type="KEGG" id="aqu:109583913"/>
<dbReference type="InterPro" id="IPR039421">
    <property type="entry name" value="Type_1_exporter"/>
</dbReference>
<organism evidence="8">
    <name type="scientific">Amphimedon queenslandica</name>
    <name type="common">Sponge</name>
    <dbReference type="NCBI Taxonomy" id="400682"/>
    <lineage>
        <taxon>Eukaryota</taxon>
        <taxon>Metazoa</taxon>
        <taxon>Porifera</taxon>
        <taxon>Demospongiae</taxon>
        <taxon>Heteroscleromorpha</taxon>
        <taxon>Haplosclerida</taxon>
        <taxon>Niphatidae</taxon>
        <taxon>Amphimedon</taxon>
    </lineage>
</organism>